<evidence type="ECO:0000259" key="1">
    <source>
        <dbReference type="PROSITE" id="PS51782"/>
    </source>
</evidence>
<dbReference type="PROSITE" id="PS51782">
    <property type="entry name" value="LYSM"/>
    <property type="match status" value="1"/>
</dbReference>
<dbReference type="PANTHER" id="PTHR34700">
    <property type="entry name" value="POTASSIUM BINDING PROTEIN KBP"/>
    <property type="match status" value="1"/>
</dbReference>
<dbReference type="InterPro" id="IPR018392">
    <property type="entry name" value="LysM"/>
</dbReference>
<dbReference type="PANTHER" id="PTHR34700:SF4">
    <property type="entry name" value="PHAGE-LIKE ELEMENT PBSX PROTEIN XKDP"/>
    <property type="match status" value="1"/>
</dbReference>
<gene>
    <name evidence="2" type="ORF">EPJ72_04100</name>
</gene>
<evidence type="ECO:0000313" key="2">
    <source>
        <dbReference type="EMBL" id="TXJ43428.1"/>
    </source>
</evidence>
<evidence type="ECO:0000313" key="3">
    <source>
        <dbReference type="Proteomes" id="UP000323176"/>
    </source>
</evidence>
<sequence>MKKVLLILFAACYLIYGQDTNSSITNENIKDSEDYQLAQRYRELAIEAHNAGDYNQSIEFSKQSKEYSDKVIAKFGVYGLVLNAQRYAERNLALLRGVGGDTNEYSINLYEGSVMDYEAGNTIFDAAANDTDYSNSITKYTDSSLKSKLGYDLVVVGLRRDYLINEGAITNADSNDNNILDLRDKAVAYSKENNYNDASSNASQAMNILDMLEAPLVYAKAEESLNKAKEDGYNETKMTNYNQASTTLIFAKQALDDEDFANSLFNSKLVIEMVNAMYNGTDYNQETTIVETTGVLFPKYYKVQYRRVGTDSLWRIASYDFIYGDGNLWRKIYEANKDKIKDPNIIIGGQILLIPSLKGETRDGTYDSNKQYGNIKDIK</sequence>
<organism evidence="2 3">
    <name type="scientific">Brachyspira pilosicoli</name>
    <name type="common">Serpulina pilosicoli</name>
    <dbReference type="NCBI Taxonomy" id="52584"/>
    <lineage>
        <taxon>Bacteria</taxon>
        <taxon>Pseudomonadati</taxon>
        <taxon>Spirochaetota</taxon>
        <taxon>Spirochaetia</taxon>
        <taxon>Brachyspirales</taxon>
        <taxon>Brachyspiraceae</taxon>
        <taxon>Brachyspira</taxon>
    </lineage>
</organism>
<dbReference type="OrthoDB" id="370541at2"/>
<accession>A0A5C8F164</accession>
<dbReference type="Gene3D" id="3.10.350.10">
    <property type="entry name" value="LysM domain"/>
    <property type="match status" value="1"/>
</dbReference>
<dbReference type="EMBL" id="SAXY01000029">
    <property type="protein sequence ID" value="TXJ43428.1"/>
    <property type="molecule type" value="Genomic_DNA"/>
</dbReference>
<dbReference type="AlphaFoldDB" id="A0A5C8F164"/>
<feature type="domain" description="LysM" evidence="1">
    <location>
        <begin position="299"/>
        <end position="354"/>
    </location>
</feature>
<dbReference type="InterPro" id="IPR036779">
    <property type="entry name" value="LysM_dom_sf"/>
</dbReference>
<comment type="caution">
    <text evidence="2">The sequence shown here is derived from an EMBL/GenBank/DDBJ whole genome shotgun (WGS) entry which is preliminary data.</text>
</comment>
<reference evidence="2 3" key="1">
    <citation type="journal article" date="1992" name="Lakartidningen">
        <title>[Penicillin V and not amoxicillin is the first choice preparation in acute otitis].</title>
        <authorList>
            <person name="Kamme C."/>
            <person name="Lundgren K."/>
            <person name="Prellner K."/>
        </authorList>
    </citation>
    <scope>NUCLEOTIDE SEQUENCE [LARGE SCALE GENOMIC DNA]</scope>
    <source>
        <strain evidence="2 3">PC5538III-hc</strain>
    </source>
</reference>
<dbReference type="Proteomes" id="UP000323176">
    <property type="component" value="Unassembled WGS sequence"/>
</dbReference>
<dbReference type="InterPro" id="IPR052196">
    <property type="entry name" value="Bact_Kbp"/>
</dbReference>
<name>A0A5C8F164_BRAPL</name>
<protein>
    <submittedName>
        <fullName evidence="2">TmpB protein</fullName>
    </submittedName>
</protein>
<proteinExistence type="predicted"/>